<protein>
    <recommendedName>
        <fullName evidence="9">Major facilitator superfamily (MFS) profile domain-containing protein</fullName>
    </recommendedName>
</protein>
<comment type="similarity">
    <text evidence="2">Belongs to the major facilitator superfamily. TCR/Tet family.</text>
</comment>
<keyword evidence="4 8" id="KW-0812">Transmembrane</keyword>
<feature type="transmembrane region" description="Helical" evidence="8">
    <location>
        <begin position="451"/>
        <end position="473"/>
    </location>
</feature>
<evidence type="ECO:0000256" key="2">
    <source>
        <dbReference type="ARBA" id="ARBA00007520"/>
    </source>
</evidence>
<dbReference type="Proteomes" id="UP000073492">
    <property type="component" value="Unassembled WGS sequence"/>
</dbReference>
<evidence type="ECO:0000256" key="1">
    <source>
        <dbReference type="ARBA" id="ARBA00004141"/>
    </source>
</evidence>
<evidence type="ECO:0000256" key="8">
    <source>
        <dbReference type="SAM" id="Phobius"/>
    </source>
</evidence>
<dbReference type="PANTHER" id="PTHR23501:SF12">
    <property type="entry name" value="MAJOR FACILITATOR SUPERFAMILY (MFS) PROFILE DOMAIN-CONTAINING PROTEIN-RELATED"/>
    <property type="match status" value="1"/>
</dbReference>
<evidence type="ECO:0000313" key="10">
    <source>
        <dbReference type="EMBL" id="KXS98895.1"/>
    </source>
</evidence>
<keyword evidence="6 8" id="KW-0472">Membrane</keyword>
<feature type="transmembrane region" description="Helical" evidence="8">
    <location>
        <begin position="318"/>
        <end position="337"/>
    </location>
</feature>
<dbReference type="InterPro" id="IPR011701">
    <property type="entry name" value="MFS"/>
</dbReference>
<dbReference type="EMBL" id="LFZO01000731">
    <property type="protein sequence ID" value="KXS98895.1"/>
    <property type="molecule type" value="Genomic_DNA"/>
</dbReference>
<dbReference type="InterPro" id="IPR036259">
    <property type="entry name" value="MFS_trans_sf"/>
</dbReference>
<evidence type="ECO:0000256" key="5">
    <source>
        <dbReference type="ARBA" id="ARBA00022989"/>
    </source>
</evidence>
<dbReference type="Gene3D" id="1.20.1250.20">
    <property type="entry name" value="MFS general substrate transporter like domains"/>
    <property type="match status" value="1"/>
</dbReference>
<evidence type="ECO:0000256" key="6">
    <source>
        <dbReference type="ARBA" id="ARBA00023136"/>
    </source>
</evidence>
<dbReference type="PANTHER" id="PTHR23501">
    <property type="entry name" value="MAJOR FACILITATOR SUPERFAMILY"/>
    <property type="match status" value="1"/>
</dbReference>
<dbReference type="GO" id="GO:0022857">
    <property type="term" value="F:transmembrane transporter activity"/>
    <property type="evidence" value="ECO:0007669"/>
    <property type="project" value="InterPro"/>
</dbReference>
<feature type="transmembrane region" description="Helical" evidence="8">
    <location>
        <begin position="90"/>
        <end position="115"/>
    </location>
</feature>
<comment type="subcellular location">
    <subcellularLocation>
        <location evidence="1">Membrane</location>
        <topology evidence="1">Multi-pass membrane protein</topology>
    </subcellularLocation>
</comment>
<organism evidence="10 11">
    <name type="scientific">Pseudocercospora musae</name>
    <dbReference type="NCBI Taxonomy" id="113226"/>
    <lineage>
        <taxon>Eukaryota</taxon>
        <taxon>Fungi</taxon>
        <taxon>Dikarya</taxon>
        <taxon>Ascomycota</taxon>
        <taxon>Pezizomycotina</taxon>
        <taxon>Dothideomycetes</taxon>
        <taxon>Dothideomycetidae</taxon>
        <taxon>Mycosphaerellales</taxon>
        <taxon>Mycosphaerellaceae</taxon>
        <taxon>Pseudocercospora</taxon>
    </lineage>
</organism>
<accession>A0A139H8X0</accession>
<dbReference type="OrthoDB" id="10021397at2759"/>
<dbReference type="GO" id="GO:0005886">
    <property type="term" value="C:plasma membrane"/>
    <property type="evidence" value="ECO:0007669"/>
    <property type="project" value="TreeGrafter"/>
</dbReference>
<feature type="transmembrane region" description="Helical" evidence="8">
    <location>
        <begin position="563"/>
        <end position="582"/>
    </location>
</feature>
<feature type="transmembrane region" description="Helical" evidence="8">
    <location>
        <begin position="219"/>
        <end position="241"/>
    </location>
</feature>
<proteinExistence type="inferred from homology"/>
<keyword evidence="3" id="KW-0813">Transport</keyword>
<comment type="caution">
    <text evidence="10">The sequence shown here is derived from an EMBL/GenBank/DDBJ whole genome shotgun (WGS) entry which is preliminary data.</text>
</comment>
<sequence>MTDPTPEPPHRKQRPPPLSLLRIAQENQRRYRMKKPSLIDLKHKVSANTLESAGQDRKTHRDIRPEDKEAYDSQNEFLAGSPRNLHGFKWAVVVTSLTSLSFMLGLDTTITAVIQASFTSSFQSVNLLGFSSAAFFLGAASTALTWSQLYGLLDVKWVLVSSIVIFELGSAISGSAPNINALITGRAFSGVGGSGMSVGIWSMLSLVTTEEERSPYMRLSNLAWGIGIVLGPIIGGAFAGGSATWRWGYYIHLCVGAVPAGILVLLLPSKHLQPKTALRDRVSSIDIVGTLLLTASLLCFVLAVSFGGLTYSWNSGPVIALFVLASLLTIASVLQHLSGWMTHQTLLPSAILKEAKMLPLFLLQACSATAFAVTCYLIPLYFQYVKEGAPLAAGVHLLPLVLPTFAAAVISNHMLRRDRLLEPCLLIGGSLLLTGSSLMYNIDAYVDNAKIYGYTILIGAGAGLSIDTPLLGCWTVVSPVFLLSAIALMVFAQFVAPAIALSIAFAVFLNTVQSEIQGMLPDDRPYQANNVIGGNARQYLGGLDVRTRHQIMRAIPDSLAEPYALIIASGALALVAASFLLWTRLTSRAKP</sequence>
<name>A0A139H8X0_9PEZI</name>
<feature type="domain" description="Major facilitator superfamily (MFS) profile" evidence="9">
    <location>
        <begin position="93"/>
        <end position="588"/>
    </location>
</feature>
<feature type="transmembrane region" description="Helical" evidence="8">
    <location>
        <begin position="247"/>
        <end position="267"/>
    </location>
</feature>
<feature type="transmembrane region" description="Helical" evidence="8">
    <location>
        <begin position="480"/>
        <end position="509"/>
    </location>
</feature>
<reference evidence="10 11" key="1">
    <citation type="submission" date="2015-07" db="EMBL/GenBank/DDBJ databases">
        <title>Comparative genomics of the Sigatoka disease complex on banana suggests a link between parallel evolutionary changes in Pseudocercospora fijiensis and Pseudocercospora eumusae and increased virulence on the banana host.</title>
        <authorList>
            <person name="Chang T.-C."/>
            <person name="Salvucci A."/>
            <person name="Crous P.W."/>
            <person name="Stergiopoulos I."/>
        </authorList>
    </citation>
    <scope>NUCLEOTIDE SEQUENCE [LARGE SCALE GENOMIC DNA]</scope>
    <source>
        <strain evidence="10 11">CBS 116634</strain>
    </source>
</reference>
<gene>
    <name evidence="10" type="ORF">AC579_7209</name>
</gene>
<evidence type="ECO:0000256" key="4">
    <source>
        <dbReference type="ARBA" id="ARBA00022692"/>
    </source>
</evidence>
<feature type="transmembrane region" description="Helical" evidence="8">
    <location>
        <begin position="127"/>
        <end position="146"/>
    </location>
</feature>
<feature type="transmembrane region" description="Helical" evidence="8">
    <location>
        <begin position="287"/>
        <end position="306"/>
    </location>
</feature>
<dbReference type="AlphaFoldDB" id="A0A139H8X0"/>
<keyword evidence="5 8" id="KW-1133">Transmembrane helix</keyword>
<dbReference type="SUPFAM" id="SSF103473">
    <property type="entry name" value="MFS general substrate transporter"/>
    <property type="match status" value="1"/>
</dbReference>
<evidence type="ECO:0000256" key="7">
    <source>
        <dbReference type="SAM" id="MobiDB-lite"/>
    </source>
</evidence>
<feature type="transmembrane region" description="Helical" evidence="8">
    <location>
        <begin position="188"/>
        <end position="207"/>
    </location>
</feature>
<keyword evidence="11" id="KW-1185">Reference proteome</keyword>
<dbReference type="InterPro" id="IPR020846">
    <property type="entry name" value="MFS_dom"/>
</dbReference>
<feature type="transmembrane region" description="Helical" evidence="8">
    <location>
        <begin position="358"/>
        <end position="382"/>
    </location>
</feature>
<evidence type="ECO:0000256" key="3">
    <source>
        <dbReference type="ARBA" id="ARBA00022448"/>
    </source>
</evidence>
<feature type="region of interest" description="Disordered" evidence="7">
    <location>
        <begin position="1"/>
        <end position="20"/>
    </location>
</feature>
<evidence type="ECO:0000259" key="9">
    <source>
        <dbReference type="PROSITE" id="PS50850"/>
    </source>
</evidence>
<feature type="transmembrane region" description="Helical" evidence="8">
    <location>
        <begin position="388"/>
        <end position="408"/>
    </location>
</feature>
<dbReference type="PROSITE" id="PS50850">
    <property type="entry name" value="MFS"/>
    <property type="match status" value="1"/>
</dbReference>
<feature type="transmembrane region" description="Helical" evidence="8">
    <location>
        <begin position="420"/>
        <end position="439"/>
    </location>
</feature>
<evidence type="ECO:0000313" key="11">
    <source>
        <dbReference type="Proteomes" id="UP000073492"/>
    </source>
</evidence>
<dbReference type="Pfam" id="PF07690">
    <property type="entry name" value="MFS_1"/>
    <property type="match status" value="1"/>
</dbReference>